<evidence type="ECO:0000259" key="1">
    <source>
        <dbReference type="PROSITE" id="PS51677"/>
    </source>
</evidence>
<dbReference type="Gene3D" id="3.20.20.370">
    <property type="entry name" value="Glycoside hydrolase/deacetylase"/>
    <property type="match status" value="1"/>
</dbReference>
<dbReference type="Pfam" id="PF01522">
    <property type="entry name" value="Polysacc_deac_1"/>
    <property type="match status" value="1"/>
</dbReference>
<evidence type="ECO:0000313" key="2">
    <source>
        <dbReference type="EMBL" id="SFF71068.1"/>
    </source>
</evidence>
<dbReference type="PROSITE" id="PS51677">
    <property type="entry name" value="NODB"/>
    <property type="match status" value="1"/>
</dbReference>
<feature type="domain" description="NodB homology" evidence="1">
    <location>
        <begin position="121"/>
        <end position="297"/>
    </location>
</feature>
<reference evidence="3" key="1">
    <citation type="submission" date="2016-10" db="EMBL/GenBank/DDBJ databases">
        <authorList>
            <person name="Varghese N."/>
            <person name="Submissions S."/>
        </authorList>
    </citation>
    <scope>NUCLEOTIDE SEQUENCE [LARGE SCALE GENOMIC DNA]</scope>
    <source>
        <strain evidence="3">FP5</strain>
    </source>
</reference>
<dbReference type="EMBL" id="FOOG01000006">
    <property type="protein sequence ID" value="SFF71068.1"/>
    <property type="molecule type" value="Genomic_DNA"/>
</dbReference>
<organism evidence="2 3">
    <name type="scientific">Halobacillus alkaliphilus</name>
    <dbReference type="NCBI Taxonomy" id="396056"/>
    <lineage>
        <taxon>Bacteria</taxon>
        <taxon>Bacillati</taxon>
        <taxon>Bacillota</taxon>
        <taxon>Bacilli</taxon>
        <taxon>Bacillales</taxon>
        <taxon>Bacillaceae</taxon>
        <taxon>Halobacillus</taxon>
    </lineage>
</organism>
<sequence>MKVRKVGLFFMVIFFIAGVGLAYLTAGRTEAPVSGSDALYQKIEEKKSNYEWKAEDARIDSVWKKTPGIIGRSVDVEASYLKMKEKGRFDPKLLVFKLIKPKVSLSDLPPSPIYRGHPEKPMVSFLINVSWGEEYIPDMIETFNKHQVKATFFIDGAFAQTFNELVQMIEEEGHTIGTHGYNHKDMGRMTKEEARKNLEQADEWLFALTKTKVKYFAPPSGSYNMAAVEAAHEMGMETVLWTVDTIDWKRPTQDVLVNRVMGRLHNGATILMHPTEVTAASLPDLIESIKKENYRIGSLPTLLSEER</sequence>
<dbReference type="Proteomes" id="UP000198897">
    <property type="component" value="Unassembled WGS sequence"/>
</dbReference>
<evidence type="ECO:0000313" key="3">
    <source>
        <dbReference type="Proteomes" id="UP000198897"/>
    </source>
</evidence>
<dbReference type="GO" id="GO:0005975">
    <property type="term" value="P:carbohydrate metabolic process"/>
    <property type="evidence" value="ECO:0007669"/>
    <property type="project" value="InterPro"/>
</dbReference>
<dbReference type="InterPro" id="IPR002509">
    <property type="entry name" value="NODB_dom"/>
</dbReference>
<dbReference type="GO" id="GO:0016810">
    <property type="term" value="F:hydrolase activity, acting on carbon-nitrogen (but not peptide) bonds"/>
    <property type="evidence" value="ECO:0007669"/>
    <property type="project" value="InterPro"/>
</dbReference>
<dbReference type="InterPro" id="IPR050248">
    <property type="entry name" value="Polysacc_deacetylase_ArnD"/>
</dbReference>
<keyword evidence="3" id="KW-1185">Reference proteome</keyword>
<dbReference type="AlphaFoldDB" id="A0A1I2KXI9"/>
<protein>
    <submittedName>
        <fullName evidence="2">Probable sporulation protein, polysaccharide deacetylase family</fullName>
    </submittedName>
</protein>
<dbReference type="PANTHER" id="PTHR10587">
    <property type="entry name" value="GLYCOSYL TRANSFERASE-RELATED"/>
    <property type="match status" value="1"/>
</dbReference>
<dbReference type="InterPro" id="IPR011330">
    <property type="entry name" value="Glyco_hydro/deAcase_b/a-brl"/>
</dbReference>
<dbReference type="SUPFAM" id="SSF88713">
    <property type="entry name" value="Glycoside hydrolase/deacetylase"/>
    <property type="match status" value="1"/>
</dbReference>
<dbReference type="CDD" id="cd10950">
    <property type="entry name" value="CE4_BsYlxY_like"/>
    <property type="match status" value="1"/>
</dbReference>
<proteinExistence type="predicted"/>
<accession>A0A1I2KXI9</accession>
<dbReference type="GO" id="GO:0016020">
    <property type="term" value="C:membrane"/>
    <property type="evidence" value="ECO:0007669"/>
    <property type="project" value="TreeGrafter"/>
</dbReference>
<dbReference type="RefSeq" id="WP_089750975.1">
    <property type="nucleotide sequence ID" value="NZ_FOOG01000006.1"/>
</dbReference>
<dbReference type="PANTHER" id="PTHR10587:SF80">
    <property type="entry name" value="CHITOOLIGOSACCHARIDE DEACETYLASE"/>
    <property type="match status" value="1"/>
</dbReference>
<gene>
    <name evidence="2" type="ORF">SAMN05216353_10698</name>
</gene>
<dbReference type="OrthoDB" id="9812065at2"/>
<name>A0A1I2KXI9_9BACI</name>